<dbReference type="RefSeq" id="WP_184028264.1">
    <property type="nucleotide sequence ID" value="NZ_JACHFN010000006.1"/>
</dbReference>
<dbReference type="PROSITE" id="PS00092">
    <property type="entry name" value="N6_MTASE"/>
    <property type="match status" value="1"/>
</dbReference>
<dbReference type="CDD" id="cd02440">
    <property type="entry name" value="AdoMet_MTases"/>
    <property type="match status" value="1"/>
</dbReference>
<dbReference type="PANTHER" id="PTHR33375">
    <property type="entry name" value="CHROMOSOME-PARTITIONING PROTEIN PARB-RELATED"/>
    <property type="match status" value="1"/>
</dbReference>
<organism evidence="2 3">
    <name type="scientific">Deinococcus budaensis</name>
    <dbReference type="NCBI Taxonomy" id="1665626"/>
    <lineage>
        <taxon>Bacteria</taxon>
        <taxon>Thermotogati</taxon>
        <taxon>Deinococcota</taxon>
        <taxon>Deinococci</taxon>
        <taxon>Deinococcales</taxon>
        <taxon>Deinococcaceae</taxon>
        <taxon>Deinococcus</taxon>
    </lineage>
</organism>
<accession>A0A7W8GFR1</accession>
<dbReference type="GO" id="GO:0007059">
    <property type="term" value="P:chromosome segregation"/>
    <property type="evidence" value="ECO:0007669"/>
    <property type="project" value="TreeGrafter"/>
</dbReference>
<dbReference type="Gene3D" id="3.90.1530.30">
    <property type="match status" value="1"/>
</dbReference>
<evidence type="ECO:0000313" key="3">
    <source>
        <dbReference type="Proteomes" id="UP000525389"/>
    </source>
</evidence>
<dbReference type="CDD" id="cd16406">
    <property type="entry name" value="ParB_N_like"/>
    <property type="match status" value="1"/>
</dbReference>
<dbReference type="GO" id="GO:0003676">
    <property type="term" value="F:nucleic acid binding"/>
    <property type="evidence" value="ECO:0007669"/>
    <property type="project" value="InterPro"/>
</dbReference>
<dbReference type="InterPro" id="IPR002052">
    <property type="entry name" value="DNA_methylase_N6_adenine_CS"/>
</dbReference>
<dbReference type="InterPro" id="IPR036086">
    <property type="entry name" value="ParB/Sulfiredoxin_sf"/>
</dbReference>
<dbReference type="SUPFAM" id="SSF110849">
    <property type="entry name" value="ParB/Sulfiredoxin"/>
    <property type="match status" value="1"/>
</dbReference>
<dbReference type="Gene3D" id="1.10.10.2830">
    <property type="match status" value="1"/>
</dbReference>
<dbReference type="GO" id="GO:0032259">
    <property type="term" value="P:methylation"/>
    <property type="evidence" value="ECO:0007669"/>
    <property type="project" value="InterPro"/>
</dbReference>
<protein>
    <submittedName>
        <fullName evidence="2">ParB/RepB/Spo0J family partition protein</fullName>
    </submittedName>
</protein>
<dbReference type="EMBL" id="JACHFN010000006">
    <property type="protein sequence ID" value="MBB5234443.1"/>
    <property type="molecule type" value="Genomic_DNA"/>
</dbReference>
<sequence length="1108" mass="119748">MSRALSPEVQATLRAATISEDGLTLTLAGELDRKLYQATAKAIEALGGKWNRRAQAHLFTSDVRDLLAGVLDGDALPKKNPLAFFATPEPLVVLMLNLLGDVRGQRVLEPSAGDGHIADALLEAGALVDVIELDDTRHGHLIGAGYQPVARDFLAFTPSERYPVIVMNPPFTAEGDAQAYITHIEHAWANCLAPGGTLVAIAPSGFTFREDRRAQAFRALVEEHGEYSPNAQNAFVESGTGVQTVTLYIRKPAPPQEVAMLVPTEQAAKNARKSSKQAAVAESKKQPQVFTEYMPGDFVICEIGGQPINSGITGLHVGTPLRLDVVNRNGPSTIPQNAITCRDDYSPVAPVRVGDLVTLRFRQGELFKVVEPAGADGVVELENIAAPQDRPSSPLSGLRVTRRVNIADLYADLSLPLPSYLQEAASNGVVVEPEVAPDQPVPAEWLAQLEEWRTRFHIGARVRFPAASSTEPGAVEEFVGVVVSHEPGISEHCTVDEDGHSTVVKFRNLALEAAPTEEPALASDPAPASATPDLQAPRLTPGAIGLLLVPLSQTVRSSCNVRNHYDPQAVEELAASLAAEGQIENCTGRWNAEGQVEIVAGETRRRAQLLRVERGEIGDAYPLMVHIREMTDAEALAVSATENMRRRSMTALEECEAMQRLNDAGRSVEEIASMFGFKSLQPVHDRILVARNLHTAAREALDKGNISFAQAAVIARAPGQHLQESLLQAATSWNPTSAKGLAEMLTRGQFLVANAKFDVEASGLEIRRDLFDAFAPYFEDKAKALDAQIAWAHARAQEIEKDGGQAFVHVVTGENGNFYTSDHRAYEYVGPNDPAAGTIVYVSTLFGTSREERAKLRSNAQATTTEDGGTKVETVRPMRDSAYLEAHKLRATAARAAVLGDQHLTLALTVWGLIIGSTNDVVRVNLQPVSAAHEIPELKVRAEALANLLAPDTDSGSVYISALGASGVRPDPERVLRRLVAMSDDELLGHLNTLASLTAYDWFQYGNKTPAKPEYAYLASLTDAPQRLAASFRLTDEWLKRYPRHELLALADEAGLGRALIEDCGTLKEMRARLLEHADRLHAEGFVPALVRFPEPPATADATATAAD</sequence>
<dbReference type="AlphaFoldDB" id="A0A7W8GFR1"/>
<dbReference type="InterPro" id="IPR050336">
    <property type="entry name" value="Chromosome_partition/occlusion"/>
</dbReference>
<dbReference type="Pfam" id="PF02195">
    <property type="entry name" value="ParB_N"/>
    <property type="match status" value="1"/>
</dbReference>
<evidence type="ECO:0000259" key="1">
    <source>
        <dbReference type="SMART" id="SM00470"/>
    </source>
</evidence>
<dbReference type="SUPFAM" id="SSF109709">
    <property type="entry name" value="KorB DNA-binding domain-like"/>
    <property type="match status" value="1"/>
</dbReference>
<reference evidence="2 3" key="1">
    <citation type="submission" date="2020-08" db="EMBL/GenBank/DDBJ databases">
        <title>Genomic Encyclopedia of Type Strains, Phase IV (KMG-IV): sequencing the most valuable type-strain genomes for metagenomic binning, comparative biology and taxonomic classification.</title>
        <authorList>
            <person name="Goeker M."/>
        </authorList>
    </citation>
    <scope>NUCLEOTIDE SEQUENCE [LARGE SCALE GENOMIC DNA]</scope>
    <source>
        <strain evidence="2 3">DSM 101791</strain>
    </source>
</reference>
<proteinExistence type="predicted"/>
<dbReference type="InterPro" id="IPR003115">
    <property type="entry name" value="ParB_N"/>
</dbReference>
<dbReference type="SMART" id="SM00470">
    <property type="entry name" value="ParB"/>
    <property type="match status" value="1"/>
</dbReference>
<feature type="domain" description="ParB-like N-terminal" evidence="1">
    <location>
        <begin position="547"/>
        <end position="644"/>
    </location>
</feature>
<dbReference type="Gene3D" id="3.40.50.150">
    <property type="entry name" value="Vaccinia Virus protein VP39"/>
    <property type="match status" value="1"/>
</dbReference>
<gene>
    <name evidence="2" type="ORF">HNQ09_001881</name>
</gene>
<name>A0A7W8GFR1_9DEIO</name>
<keyword evidence="3" id="KW-1185">Reference proteome</keyword>
<dbReference type="SUPFAM" id="SSF53335">
    <property type="entry name" value="S-adenosyl-L-methionine-dependent methyltransferases"/>
    <property type="match status" value="1"/>
</dbReference>
<dbReference type="Proteomes" id="UP000525389">
    <property type="component" value="Unassembled WGS sequence"/>
</dbReference>
<evidence type="ECO:0000313" key="2">
    <source>
        <dbReference type="EMBL" id="MBB5234443.1"/>
    </source>
</evidence>
<dbReference type="PANTHER" id="PTHR33375:SF7">
    <property type="entry name" value="CHROMOSOME 2-PARTITIONING PROTEIN PARB-RELATED"/>
    <property type="match status" value="1"/>
</dbReference>
<dbReference type="InterPro" id="IPR029063">
    <property type="entry name" value="SAM-dependent_MTases_sf"/>
</dbReference>
<dbReference type="GO" id="GO:0008168">
    <property type="term" value="F:methyltransferase activity"/>
    <property type="evidence" value="ECO:0007669"/>
    <property type="project" value="InterPro"/>
</dbReference>
<comment type="caution">
    <text evidence="2">The sequence shown here is derived from an EMBL/GenBank/DDBJ whole genome shotgun (WGS) entry which is preliminary data.</text>
</comment>
<dbReference type="GO" id="GO:0005694">
    <property type="term" value="C:chromosome"/>
    <property type="evidence" value="ECO:0007669"/>
    <property type="project" value="TreeGrafter"/>
</dbReference>